<dbReference type="EMBL" id="NAFI01000164">
    <property type="protein sequence ID" value="OSJ13049.1"/>
    <property type="molecule type" value="Genomic_DNA"/>
</dbReference>
<sequence>MAARTVVATCILAAAALLVKADGRSATVRISDDPGGRIGDYVVRYQALRAANDRIIIDGYCASACTIVLGAIPQNRICVTPRAELLFHRAYDAGPHHSRLSNRAATESLYSMYPAKVQRWIDRHGGLNRRGVLLKGRALAAMYRLCSVHREPTRKVDLNSSSQIQYP</sequence>
<accession>A0A1X3FY64</accession>
<proteinExistence type="predicted"/>
<gene>
    <name evidence="2" type="ORF">BSZ18_12145</name>
</gene>
<organism evidence="2 3">
    <name type="scientific">Bradyrhizobium canariense</name>
    <dbReference type="NCBI Taxonomy" id="255045"/>
    <lineage>
        <taxon>Bacteria</taxon>
        <taxon>Pseudomonadati</taxon>
        <taxon>Pseudomonadota</taxon>
        <taxon>Alphaproteobacteria</taxon>
        <taxon>Hyphomicrobiales</taxon>
        <taxon>Nitrobacteraceae</taxon>
        <taxon>Bradyrhizobium</taxon>
    </lineage>
</organism>
<evidence type="ECO:0000256" key="1">
    <source>
        <dbReference type="SAM" id="SignalP"/>
    </source>
</evidence>
<comment type="caution">
    <text evidence="2">The sequence shown here is derived from an EMBL/GenBank/DDBJ whole genome shotgun (WGS) entry which is preliminary data.</text>
</comment>
<dbReference type="AlphaFoldDB" id="A0A1X3FY64"/>
<name>A0A1X3FY64_9BRAD</name>
<feature type="chain" id="PRO_5011905891" evidence="1">
    <location>
        <begin position="22"/>
        <end position="167"/>
    </location>
</feature>
<protein>
    <submittedName>
        <fullName evidence="2">Uncharacterized protein</fullName>
    </submittedName>
</protein>
<dbReference type="Proteomes" id="UP000193553">
    <property type="component" value="Unassembled WGS sequence"/>
</dbReference>
<reference evidence="2 3" key="1">
    <citation type="submission" date="2017-03" db="EMBL/GenBank/DDBJ databases">
        <title>Whole genome sequences of fourteen strains of Bradyrhizobium canariense and one strain of Bradyrhizobium japonicum isolated from Lupinus (Papilionoideae: Genisteae) species in Algeria.</title>
        <authorList>
            <person name="Crovadore J."/>
            <person name="Chekireb D."/>
            <person name="Brachmann A."/>
            <person name="Chablais R."/>
            <person name="Cochard B."/>
            <person name="Lefort F."/>
        </authorList>
    </citation>
    <scope>NUCLEOTIDE SEQUENCE [LARGE SCALE GENOMIC DNA]</scope>
    <source>
        <strain evidence="2 3">UBMA195</strain>
    </source>
</reference>
<feature type="signal peptide" evidence="1">
    <location>
        <begin position="1"/>
        <end position="21"/>
    </location>
</feature>
<evidence type="ECO:0000313" key="3">
    <source>
        <dbReference type="Proteomes" id="UP000193553"/>
    </source>
</evidence>
<keyword evidence="1" id="KW-0732">Signal</keyword>
<evidence type="ECO:0000313" key="2">
    <source>
        <dbReference type="EMBL" id="OSJ13049.1"/>
    </source>
</evidence>